<sequence length="295" mass="32363">DLLEVDEPKQEVNLLGDSEDESVIAPIAPVQLTHSIIDKVIPTATVAPTVMAPPPRPQPPAIPERPKLPPQLQSHFNVFSEPKEDKVSDQMIDFFDSPPVSPETVKPALDLTAQLTSHVQGRDQPTKPTSLFDSEVPQVQSESSIFSEVVSDTPSVFETTEPVTFEPRATGQTQPTPSVFETTEPVTFEPRATGPTQLIGSDTVTIFQTETAPSSIQEESFKIEPFQSQNSNLFDSKPTYDAKPNAFKAHEDVYNVETNIFDAQNNAYDSQTNAFDSETNAFNAQTNAFEGQINV</sequence>
<organism evidence="2">
    <name type="scientific">Clastoptera arizonana</name>
    <name type="common">Arizona spittle bug</name>
    <dbReference type="NCBI Taxonomy" id="38151"/>
    <lineage>
        <taxon>Eukaryota</taxon>
        <taxon>Metazoa</taxon>
        <taxon>Ecdysozoa</taxon>
        <taxon>Arthropoda</taxon>
        <taxon>Hexapoda</taxon>
        <taxon>Insecta</taxon>
        <taxon>Pterygota</taxon>
        <taxon>Neoptera</taxon>
        <taxon>Paraneoptera</taxon>
        <taxon>Hemiptera</taxon>
        <taxon>Auchenorrhyncha</taxon>
        <taxon>Cercopoidea</taxon>
        <taxon>Clastopteridae</taxon>
        <taxon>Clastoptera</taxon>
    </lineage>
</organism>
<protein>
    <submittedName>
        <fullName evidence="2">Uncharacterized protein</fullName>
    </submittedName>
</protein>
<dbReference type="EMBL" id="GEDC01025611">
    <property type="protein sequence ID" value="JAS11687.1"/>
    <property type="molecule type" value="Transcribed_RNA"/>
</dbReference>
<gene>
    <name evidence="2" type="ORF">g.14718</name>
</gene>
<feature type="non-terminal residue" evidence="2">
    <location>
        <position position="1"/>
    </location>
</feature>
<evidence type="ECO:0000256" key="1">
    <source>
        <dbReference type="SAM" id="MobiDB-lite"/>
    </source>
</evidence>
<feature type="compositionally biased region" description="Pro residues" evidence="1">
    <location>
        <begin position="51"/>
        <end position="63"/>
    </location>
</feature>
<feature type="non-terminal residue" evidence="2">
    <location>
        <position position="295"/>
    </location>
</feature>
<feature type="region of interest" description="Disordered" evidence="1">
    <location>
        <begin position="48"/>
        <end position="72"/>
    </location>
</feature>
<proteinExistence type="predicted"/>
<accession>A0A1B6CE09</accession>
<name>A0A1B6CE09_9HEMI</name>
<dbReference type="AlphaFoldDB" id="A0A1B6CE09"/>
<reference evidence="2" key="1">
    <citation type="submission" date="2015-12" db="EMBL/GenBank/DDBJ databases">
        <title>De novo transcriptome assembly of four potential Pierce s Disease insect vectors from Arizona vineyards.</title>
        <authorList>
            <person name="Tassone E.E."/>
        </authorList>
    </citation>
    <scope>NUCLEOTIDE SEQUENCE</scope>
</reference>
<evidence type="ECO:0000313" key="2">
    <source>
        <dbReference type="EMBL" id="JAS11687.1"/>
    </source>
</evidence>